<comment type="caution">
    <text evidence="1">The sequence shown here is derived from an EMBL/GenBank/DDBJ whole genome shotgun (WGS) entry which is preliminary data.</text>
</comment>
<evidence type="ECO:0000313" key="1">
    <source>
        <dbReference type="EMBL" id="CAI3980397.1"/>
    </source>
</evidence>
<dbReference type="OrthoDB" id="446064at2759"/>
<sequence>MPDALAMLALAKVSPMGPVAADAISKAVDEQFHIYSDQQDALLRNAKDAIISARSAILQAEAADASAGQPLHGEAPAFAPEVVHSSVGEDFWSAWTAWMDFTNRYFNCFKERRAASR</sequence>
<organism evidence="1">
    <name type="scientific">Cladocopium goreaui</name>
    <dbReference type="NCBI Taxonomy" id="2562237"/>
    <lineage>
        <taxon>Eukaryota</taxon>
        <taxon>Sar</taxon>
        <taxon>Alveolata</taxon>
        <taxon>Dinophyceae</taxon>
        <taxon>Suessiales</taxon>
        <taxon>Symbiodiniaceae</taxon>
        <taxon>Cladocopium</taxon>
    </lineage>
</organism>
<keyword evidence="3" id="KW-1185">Reference proteome</keyword>
<dbReference type="EMBL" id="CAMXCT020000557">
    <property type="protein sequence ID" value="CAL1133772.1"/>
    <property type="molecule type" value="Genomic_DNA"/>
</dbReference>
<dbReference type="AlphaFoldDB" id="A0A9P1BWC6"/>
<dbReference type="EMBL" id="CAMXCT030000557">
    <property type="protein sequence ID" value="CAL4767709.1"/>
    <property type="molecule type" value="Genomic_DNA"/>
</dbReference>
<reference evidence="2 3" key="2">
    <citation type="submission" date="2024-05" db="EMBL/GenBank/DDBJ databases">
        <authorList>
            <person name="Chen Y."/>
            <person name="Shah S."/>
            <person name="Dougan E. K."/>
            <person name="Thang M."/>
            <person name="Chan C."/>
        </authorList>
    </citation>
    <scope>NUCLEOTIDE SEQUENCE [LARGE SCALE GENOMIC DNA]</scope>
</reference>
<evidence type="ECO:0000313" key="3">
    <source>
        <dbReference type="Proteomes" id="UP001152797"/>
    </source>
</evidence>
<proteinExistence type="predicted"/>
<name>A0A9P1BWC6_9DINO</name>
<dbReference type="EMBL" id="CAMXCT010000557">
    <property type="protein sequence ID" value="CAI3980397.1"/>
    <property type="molecule type" value="Genomic_DNA"/>
</dbReference>
<accession>A0A9P1BWC6</accession>
<reference evidence="1" key="1">
    <citation type="submission" date="2022-10" db="EMBL/GenBank/DDBJ databases">
        <authorList>
            <person name="Chen Y."/>
            <person name="Dougan E. K."/>
            <person name="Chan C."/>
            <person name="Rhodes N."/>
            <person name="Thang M."/>
        </authorList>
    </citation>
    <scope>NUCLEOTIDE SEQUENCE</scope>
</reference>
<protein>
    <submittedName>
        <fullName evidence="1">Uncharacterized protein</fullName>
    </submittedName>
</protein>
<evidence type="ECO:0000313" key="2">
    <source>
        <dbReference type="EMBL" id="CAL4767709.1"/>
    </source>
</evidence>
<gene>
    <name evidence="1" type="ORF">C1SCF055_LOCUS8270</name>
</gene>
<dbReference type="Proteomes" id="UP001152797">
    <property type="component" value="Unassembled WGS sequence"/>
</dbReference>